<feature type="transmembrane region" description="Helical" evidence="14">
    <location>
        <begin position="12"/>
        <end position="33"/>
    </location>
</feature>
<evidence type="ECO:0000256" key="9">
    <source>
        <dbReference type="ARBA" id="ARBA00023054"/>
    </source>
</evidence>
<evidence type="ECO:0000256" key="12">
    <source>
        <dbReference type="SAM" id="Coils"/>
    </source>
</evidence>
<dbReference type="SUPFAM" id="SSF47769">
    <property type="entry name" value="SAM/Pointed domain"/>
    <property type="match status" value="1"/>
</dbReference>
<dbReference type="SMART" id="SM00454">
    <property type="entry name" value="SAM"/>
    <property type="match status" value="1"/>
</dbReference>
<feature type="region of interest" description="Disordered" evidence="13">
    <location>
        <begin position="611"/>
        <end position="656"/>
    </location>
</feature>
<dbReference type="Proteomes" id="UP000694941">
    <property type="component" value="Unplaced"/>
</dbReference>
<dbReference type="InterPro" id="IPR057835">
    <property type="entry name" value="EF-hand_STIM1/2"/>
</dbReference>
<protein>
    <submittedName>
        <fullName evidence="17">Stromal interaction molecule homolog</fullName>
    </submittedName>
</protein>
<reference evidence="17" key="1">
    <citation type="submission" date="2025-08" db="UniProtKB">
        <authorList>
            <consortium name="RefSeq"/>
        </authorList>
    </citation>
    <scope>IDENTIFICATION</scope>
    <source>
        <tissue evidence="17">Muscle</tissue>
    </source>
</reference>
<dbReference type="CDD" id="cd09504">
    <property type="entry name" value="SAM_STIM-1_2-like"/>
    <property type="match status" value="1"/>
</dbReference>
<keyword evidence="5" id="KW-0479">Metal-binding</keyword>
<evidence type="ECO:0000256" key="1">
    <source>
        <dbReference type="ARBA" id="ARBA00004479"/>
    </source>
</evidence>
<feature type="transmembrane region" description="Helical" evidence="14">
    <location>
        <begin position="228"/>
        <end position="246"/>
    </location>
</feature>
<evidence type="ECO:0000313" key="16">
    <source>
        <dbReference type="Proteomes" id="UP000694941"/>
    </source>
</evidence>
<evidence type="ECO:0000256" key="14">
    <source>
        <dbReference type="SAM" id="Phobius"/>
    </source>
</evidence>
<dbReference type="Pfam" id="PF07647">
    <property type="entry name" value="SAM_2"/>
    <property type="match status" value="1"/>
</dbReference>
<evidence type="ECO:0000256" key="3">
    <source>
        <dbReference type="ARBA" id="ARBA00022568"/>
    </source>
</evidence>
<dbReference type="Gene3D" id="1.20.5.340">
    <property type="match status" value="1"/>
</dbReference>
<feature type="compositionally biased region" description="Acidic residues" evidence="13">
    <location>
        <begin position="642"/>
        <end position="655"/>
    </location>
</feature>
<dbReference type="PANTHER" id="PTHR15136">
    <property type="entry name" value="STROMAL INTERACTION MOLECULE HOMOLOG"/>
    <property type="match status" value="1"/>
</dbReference>
<evidence type="ECO:0000256" key="10">
    <source>
        <dbReference type="ARBA" id="ARBA00023065"/>
    </source>
</evidence>
<dbReference type="InterPro" id="IPR013761">
    <property type="entry name" value="SAM/pointed_sf"/>
</dbReference>
<dbReference type="InterPro" id="IPR032393">
    <property type="entry name" value="SOAR_STIM1/2"/>
</dbReference>
<evidence type="ECO:0000256" key="11">
    <source>
        <dbReference type="ARBA" id="ARBA00023136"/>
    </source>
</evidence>
<keyword evidence="9 12" id="KW-0175">Coiled coil</keyword>
<evidence type="ECO:0000256" key="5">
    <source>
        <dbReference type="ARBA" id="ARBA00022723"/>
    </source>
</evidence>
<keyword evidence="10" id="KW-0406">Ion transport</keyword>
<dbReference type="PANTHER" id="PTHR15136:SF5">
    <property type="entry name" value="STROMAL INTERACTION MOLECULE HOMOLOG"/>
    <property type="match status" value="1"/>
</dbReference>
<dbReference type="PROSITE" id="PS50105">
    <property type="entry name" value="SAM_DOMAIN"/>
    <property type="match status" value="1"/>
</dbReference>
<evidence type="ECO:0000313" key="17">
    <source>
        <dbReference type="RefSeq" id="XP_022243732.1"/>
    </source>
</evidence>
<keyword evidence="16" id="KW-1185">Reference proteome</keyword>
<evidence type="ECO:0000256" key="4">
    <source>
        <dbReference type="ARBA" id="ARBA00022692"/>
    </source>
</evidence>
<evidence type="ECO:0000256" key="6">
    <source>
        <dbReference type="ARBA" id="ARBA00022729"/>
    </source>
</evidence>
<dbReference type="Gene3D" id="1.10.150.50">
    <property type="entry name" value="Transcription Factor, Ets-1"/>
    <property type="match status" value="1"/>
</dbReference>
<evidence type="ECO:0000256" key="2">
    <source>
        <dbReference type="ARBA" id="ARBA00022448"/>
    </source>
</evidence>
<dbReference type="CDD" id="cd11722">
    <property type="entry name" value="SOAR"/>
    <property type="match status" value="1"/>
</dbReference>
<dbReference type="Pfam" id="PF16533">
    <property type="entry name" value="SOAR"/>
    <property type="match status" value="1"/>
</dbReference>
<proteinExistence type="predicted"/>
<dbReference type="InterPro" id="IPR037608">
    <property type="entry name" value="STIM1/2"/>
</dbReference>
<keyword evidence="7" id="KW-0106">Calcium</keyword>
<evidence type="ECO:0000256" key="8">
    <source>
        <dbReference type="ARBA" id="ARBA00022989"/>
    </source>
</evidence>
<keyword evidence="2" id="KW-0813">Transport</keyword>
<keyword evidence="6" id="KW-0732">Signal</keyword>
<feature type="compositionally biased region" description="Polar residues" evidence="13">
    <location>
        <begin position="612"/>
        <end position="636"/>
    </location>
</feature>
<dbReference type="GeneID" id="106461002"/>
<feature type="domain" description="SAM" evidence="15">
    <location>
        <begin position="148"/>
        <end position="206"/>
    </location>
</feature>
<dbReference type="Pfam" id="PF25578">
    <property type="entry name" value="EF-hand_STIM1"/>
    <property type="match status" value="1"/>
</dbReference>
<name>A0ABM1SJC6_LIMPO</name>
<keyword evidence="4 14" id="KW-0812">Transmembrane</keyword>
<organism evidence="16 17">
    <name type="scientific">Limulus polyphemus</name>
    <name type="common">Atlantic horseshoe crab</name>
    <dbReference type="NCBI Taxonomy" id="6850"/>
    <lineage>
        <taxon>Eukaryota</taxon>
        <taxon>Metazoa</taxon>
        <taxon>Ecdysozoa</taxon>
        <taxon>Arthropoda</taxon>
        <taxon>Chelicerata</taxon>
        <taxon>Merostomata</taxon>
        <taxon>Xiphosura</taxon>
        <taxon>Limulidae</taxon>
        <taxon>Limulus</taxon>
    </lineage>
</organism>
<dbReference type="InterPro" id="IPR001660">
    <property type="entry name" value="SAM"/>
</dbReference>
<dbReference type="Gene3D" id="1.10.238.180">
    <property type="match status" value="1"/>
</dbReference>
<dbReference type="RefSeq" id="XP_022243732.1">
    <property type="nucleotide sequence ID" value="XM_022388024.1"/>
</dbReference>
<sequence length="816" mass="91096">MLTLKFKSCRNFMWRQLMGAFHTVILITVIVVLCHCTFPNCSTLCAVSLSVNPAKEKGTDKSTGPDSLCEELDACEDKLGLDAIRYLHRQLDDDDNGNVDVAESDDFLRDELHYENGYERQKGFHGNDKHISVDELWKSWKASEVHNWTVEETVQWLVTYVDLPQYVQNFNENGVDGTALPRMAVNDANYLSSVLGIKDTIHRQKLALKAMDVVLFGPPKHHNYVKDTLLVLSLVVAVGGCWFAFVQHKYSKIHLRKMMNDMESLQNAEEALQRLQEELDKARQEQENVAIEKENLEKRLQDEINIARKQGDDGDNEDVNRMQQLEEELEHVREELRRAERAMESRAWVPPSALQHWLQLTHELELRHYNAKKIAAEQQLAAAKEGCEKLKKKRSNFMGTFRIAHGSSIAIIERRILLAEKSALSEVTQDLQERLHRWRQIELLCNFPIVYNPGLRNLQLLLQGTSSSSLGKAYSPEGSLTRSGSEATLLEDSSPPIYGSAGLGGAVHYLVHSSVSTFLAPVPRFTMCGYSEHSVLDYSTGALNTEHSSPCLVSQATTIQPTVMHRKGSIPACSVPAFPRLLFGPDGRKESVVIQPSLLAVTAAASELHKSAPSSLSLKTESMSPTNVPNTSFHQQDSSSEHEEDEEGYEEDVESLDGSIASSLAPCTVSAEGGNPQFIVGESFSQQDVQLFPSTPANKLPRKMVKSLSQDTHLISSHEAPCVLNRLTLSETVINGRQHNTLPTNIMPHHISDGDKQGSLSRRKKSGAVKKNVTSAAILDEENSTDSNSTTEENERKGRRKKSFLTELIKKKSKAL</sequence>
<dbReference type="Gene3D" id="1.10.287.3550">
    <property type="match status" value="1"/>
</dbReference>
<evidence type="ECO:0000259" key="15">
    <source>
        <dbReference type="PROSITE" id="PS50105"/>
    </source>
</evidence>
<keyword evidence="3" id="KW-0109">Calcium transport</keyword>
<gene>
    <name evidence="17" type="primary">LOC106461002</name>
</gene>
<keyword evidence="11 14" id="KW-0472">Membrane</keyword>
<accession>A0ABM1SJC6</accession>
<keyword evidence="8 14" id="KW-1133">Transmembrane helix</keyword>
<evidence type="ECO:0000256" key="7">
    <source>
        <dbReference type="ARBA" id="ARBA00022837"/>
    </source>
</evidence>
<feature type="coiled-coil region" evidence="12">
    <location>
        <begin position="255"/>
        <end position="346"/>
    </location>
</feature>
<feature type="region of interest" description="Disordered" evidence="13">
    <location>
        <begin position="740"/>
        <end position="816"/>
    </location>
</feature>
<evidence type="ECO:0000256" key="13">
    <source>
        <dbReference type="SAM" id="MobiDB-lite"/>
    </source>
</evidence>
<comment type="subcellular location">
    <subcellularLocation>
        <location evidence="1">Membrane</location>
        <topology evidence="1">Single-pass type I membrane protein</topology>
    </subcellularLocation>
</comment>